<organism evidence="1 2">
    <name type="scientific">Salmonella enterica subsp. enterica serovar Bovismorbificans</name>
    <dbReference type="NCBI Taxonomy" id="58097"/>
    <lineage>
        <taxon>Bacteria</taxon>
        <taxon>Pseudomonadati</taxon>
        <taxon>Pseudomonadota</taxon>
        <taxon>Gammaproteobacteria</taxon>
        <taxon>Enterobacterales</taxon>
        <taxon>Enterobacteriaceae</taxon>
        <taxon>Salmonella</taxon>
    </lineage>
</organism>
<reference evidence="1 2" key="1">
    <citation type="submission" date="2015-03" db="EMBL/GenBank/DDBJ databases">
        <authorList>
            <consortium name="Pathogen Informatics"/>
        </authorList>
    </citation>
    <scope>NUCLEOTIDE SEQUENCE [LARGE SCALE GENOMIC DNA]</scope>
    <source>
        <strain evidence="1 2">A1104</strain>
    </source>
</reference>
<accession>A0A655BNR9</accession>
<protein>
    <submittedName>
        <fullName evidence="1">Uncharacterized protein</fullName>
    </submittedName>
</protein>
<proteinExistence type="predicted"/>
<gene>
    <name evidence="1" type="ORF">ERS008198_00443</name>
</gene>
<sequence>MIVAFERAMADLPFAILMANETAVDFAFHRQPRQLIRRERIDKVGKPTF</sequence>
<dbReference type="Proteomes" id="UP000041314">
    <property type="component" value="Unassembled WGS sequence"/>
</dbReference>
<evidence type="ECO:0000313" key="1">
    <source>
        <dbReference type="EMBL" id="CNT62949.1"/>
    </source>
</evidence>
<dbReference type="AlphaFoldDB" id="A0A655BNR9"/>
<dbReference type="EMBL" id="CQPA01000002">
    <property type="protein sequence ID" value="CNT62949.1"/>
    <property type="molecule type" value="Genomic_DNA"/>
</dbReference>
<evidence type="ECO:0000313" key="2">
    <source>
        <dbReference type="Proteomes" id="UP000041314"/>
    </source>
</evidence>
<name>A0A655BNR9_SALET</name>